<evidence type="ECO:0000256" key="7">
    <source>
        <dbReference type="SAM" id="MobiDB-lite"/>
    </source>
</evidence>
<dbReference type="InterPro" id="IPR027417">
    <property type="entry name" value="P-loop_NTPase"/>
</dbReference>
<feature type="transmembrane region" description="Helical" evidence="8">
    <location>
        <begin position="222"/>
        <end position="242"/>
    </location>
</feature>
<dbReference type="EMBL" id="CP022753">
    <property type="protein sequence ID" value="ASU84215.1"/>
    <property type="molecule type" value="Genomic_DNA"/>
</dbReference>
<evidence type="ECO:0000256" key="6">
    <source>
        <dbReference type="ARBA" id="ARBA00023136"/>
    </source>
</evidence>
<dbReference type="Gene3D" id="1.20.1560.10">
    <property type="entry name" value="ABC transporter type 1, transmembrane domain"/>
    <property type="match status" value="1"/>
</dbReference>
<keyword evidence="6 8" id="KW-0472">Membrane</keyword>
<feature type="compositionally biased region" description="Basic and acidic residues" evidence="7">
    <location>
        <begin position="15"/>
        <end position="36"/>
    </location>
</feature>
<evidence type="ECO:0000256" key="1">
    <source>
        <dbReference type="ARBA" id="ARBA00004651"/>
    </source>
</evidence>
<dbReference type="PANTHER" id="PTHR24221:SF654">
    <property type="entry name" value="ATP-BINDING CASSETTE SUB-FAMILY B MEMBER 6"/>
    <property type="match status" value="1"/>
</dbReference>
<dbReference type="GO" id="GO:0005886">
    <property type="term" value="C:plasma membrane"/>
    <property type="evidence" value="ECO:0007669"/>
    <property type="project" value="UniProtKB-SubCell"/>
</dbReference>
<evidence type="ECO:0000259" key="10">
    <source>
        <dbReference type="PROSITE" id="PS50929"/>
    </source>
</evidence>
<organism evidence="11 12">
    <name type="scientific">Nocardiopsis gilva YIM 90087</name>
    <dbReference type="NCBI Taxonomy" id="1235441"/>
    <lineage>
        <taxon>Bacteria</taxon>
        <taxon>Bacillati</taxon>
        <taxon>Actinomycetota</taxon>
        <taxon>Actinomycetes</taxon>
        <taxon>Streptosporangiales</taxon>
        <taxon>Nocardiopsidaceae</taxon>
        <taxon>Nocardiopsis</taxon>
    </lineage>
</organism>
<dbReference type="GO" id="GO:0005524">
    <property type="term" value="F:ATP binding"/>
    <property type="evidence" value="ECO:0007669"/>
    <property type="project" value="UniProtKB-KW"/>
</dbReference>
<gene>
    <name evidence="11" type="ORF">CDO52_16710</name>
</gene>
<dbReference type="InterPro" id="IPR036640">
    <property type="entry name" value="ABC1_TM_sf"/>
</dbReference>
<dbReference type="AlphaFoldDB" id="A0A223S7X1"/>
<dbReference type="GO" id="GO:0016887">
    <property type="term" value="F:ATP hydrolysis activity"/>
    <property type="evidence" value="ECO:0007669"/>
    <property type="project" value="InterPro"/>
</dbReference>
<keyword evidence="2 8" id="KW-0812">Transmembrane</keyword>
<dbReference type="Proteomes" id="UP000215005">
    <property type="component" value="Chromosome"/>
</dbReference>
<feature type="transmembrane region" description="Helical" evidence="8">
    <location>
        <begin position="78"/>
        <end position="99"/>
    </location>
</feature>
<dbReference type="Gene3D" id="3.40.50.300">
    <property type="entry name" value="P-loop containing nucleotide triphosphate hydrolases"/>
    <property type="match status" value="1"/>
</dbReference>
<dbReference type="SMART" id="SM00382">
    <property type="entry name" value="AAA"/>
    <property type="match status" value="1"/>
</dbReference>
<protein>
    <recommendedName>
        <fullName evidence="13">ABC transporter ATP-binding protein</fullName>
    </recommendedName>
</protein>
<evidence type="ECO:0000256" key="5">
    <source>
        <dbReference type="ARBA" id="ARBA00022989"/>
    </source>
</evidence>
<dbReference type="Pfam" id="PF00005">
    <property type="entry name" value="ABC_tran"/>
    <property type="match status" value="1"/>
</dbReference>
<dbReference type="GO" id="GO:0140359">
    <property type="term" value="F:ABC-type transporter activity"/>
    <property type="evidence" value="ECO:0007669"/>
    <property type="project" value="InterPro"/>
</dbReference>
<evidence type="ECO:0000313" key="12">
    <source>
        <dbReference type="Proteomes" id="UP000215005"/>
    </source>
</evidence>
<accession>A0A223S7X1</accession>
<evidence type="ECO:0000256" key="8">
    <source>
        <dbReference type="SAM" id="Phobius"/>
    </source>
</evidence>
<dbReference type="GO" id="GO:0034040">
    <property type="term" value="F:ATPase-coupled lipid transmembrane transporter activity"/>
    <property type="evidence" value="ECO:0007669"/>
    <property type="project" value="TreeGrafter"/>
</dbReference>
<comment type="subcellular location">
    <subcellularLocation>
        <location evidence="1">Cell membrane</location>
        <topology evidence="1">Multi-pass membrane protein</topology>
    </subcellularLocation>
</comment>
<dbReference type="PROSITE" id="PS50929">
    <property type="entry name" value="ABC_TM1F"/>
    <property type="match status" value="1"/>
</dbReference>
<feature type="region of interest" description="Disordered" evidence="7">
    <location>
        <begin position="1"/>
        <end position="66"/>
    </location>
</feature>
<reference evidence="11 12" key="1">
    <citation type="submission" date="2017-08" db="EMBL/GenBank/DDBJ databases">
        <title>The complete genome sequence of Nocardiopsis gilva YIM 90087.</title>
        <authorList>
            <person name="Yin M."/>
            <person name="Tang S."/>
        </authorList>
    </citation>
    <scope>NUCLEOTIDE SEQUENCE [LARGE SCALE GENOMIC DNA]</scope>
    <source>
        <strain evidence="11 12">YIM 90087</strain>
    </source>
</reference>
<dbReference type="InterPro" id="IPR003439">
    <property type="entry name" value="ABC_transporter-like_ATP-bd"/>
</dbReference>
<evidence type="ECO:0000256" key="4">
    <source>
        <dbReference type="ARBA" id="ARBA00022840"/>
    </source>
</evidence>
<dbReference type="SUPFAM" id="SSF90123">
    <property type="entry name" value="ABC transporter transmembrane region"/>
    <property type="match status" value="1"/>
</dbReference>
<keyword evidence="4" id="KW-0067">ATP-binding</keyword>
<dbReference type="PROSITE" id="PS00211">
    <property type="entry name" value="ABC_TRANSPORTER_1"/>
    <property type="match status" value="1"/>
</dbReference>
<dbReference type="SUPFAM" id="SSF52540">
    <property type="entry name" value="P-loop containing nucleoside triphosphate hydrolases"/>
    <property type="match status" value="1"/>
</dbReference>
<dbReference type="PANTHER" id="PTHR24221">
    <property type="entry name" value="ATP-BINDING CASSETTE SUB-FAMILY B"/>
    <property type="match status" value="1"/>
</dbReference>
<keyword evidence="12" id="KW-1185">Reference proteome</keyword>
<dbReference type="InterPro" id="IPR003593">
    <property type="entry name" value="AAA+_ATPase"/>
</dbReference>
<dbReference type="PROSITE" id="PS50893">
    <property type="entry name" value="ABC_TRANSPORTER_2"/>
    <property type="match status" value="1"/>
</dbReference>
<evidence type="ECO:0000259" key="9">
    <source>
        <dbReference type="PROSITE" id="PS50893"/>
    </source>
</evidence>
<feature type="transmembrane region" description="Helical" evidence="8">
    <location>
        <begin position="191"/>
        <end position="216"/>
    </location>
</feature>
<evidence type="ECO:0000256" key="3">
    <source>
        <dbReference type="ARBA" id="ARBA00022741"/>
    </source>
</evidence>
<evidence type="ECO:0008006" key="13">
    <source>
        <dbReference type="Google" id="ProtNLM"/>
    </source>
</evidence>
<feature type="region of interest" description="Disordered" evidence="7">
    <location>
        <begin position="602"/>
        <end position="625"/>
    </location>
</feature>
<proteinExistence type="predicted"/>
<keyword evidence="3" id="KW-0547">Nucleotide-binding</keyword>
<feature type="domain" description="ABC transmembrane type-1" evidence="10">
    <location>
        <begin position="79"/>
        <end position="359"/>
    </location>
</feature>
<evidence type="ECO:0000256" key="2">
    <source>
        <dbReference type="ARBA" id="ARBA00022692"/>
    </source>
</evidence>
<feature type="transmembrane region" description="Helical" evidence="8">
    <location>
        <begin position="119"/>
        <end position="136"/>
    </location>
</feature>
<name>A0A223S7X1_9ACTN</name>
<evidence type="ECO:0000313" key="11">
    <source>
        <dbReference type="EMBL" id="ASU84215.1"/>
    </source>
</evidence>
<dbReference type="InterPro" id="IPR011527">
    <property type="entry name" value="ABC1_TM_dom"/>
</dbReference>
<feature type="domain" description="ABC transporter" evidence="9">
    <location>
        <begin position="381"/>
        <end position="620"/>
    </location>
</feature>
<dbReference type="InterPro" id="IPR017871">
    <property type="entry name" value="ABC_transporter-like_CS"/>
</dbReference>
<dbReference type="Pfam" id="PF00664">
    <property type="entry name" value="ABC_membrane"/>
    <property type="match status" value="1"/>
</dbReference>
<feature type="compositionally biased region" description="Basic and acidic residues" evidence="7">
    <location>
        <begin position="43"/>
        <end position="57"/>
    </location>
</feature>
<feature type="transmembrane region" description="Helical" evidence="8">
    <location>
        <begin position="331"/>
        <end position="347"/>
    </location>
</feature>
<dbReference type="KEGG" id="ngv:CDO52_16710"/>
<sequence>MVRVTADHLGGSEEPTGHRADERSEDELQGRTRSRPDAPAAHRTPEHHHEQTKDRAGARSRNAVEPPRLLSGNRRWSFAALVAVGFGQAAAAIAWSTLVGRLAGGATGPGAGASPLPSLLPWIAGLVLLSAALIFAERVLAERLGQSWVSAVRTALFRQATSAPERQAGRGRSTGGASLRMMGNLSALRRWASLGLAKLAVAVPLLVGCLVAFAVIAPSVAIAVAAVSACGLGATAALSPWLRASHRAARRRQARVASHVVERVGKNLVVQAFGRERGERRILSRRSRRLAEAQVRRARAVGTVRAIGEATTLSATAAVLVAAAVAGVGPAAATAAIAVVGIMVTPLRELTRVSQYRSACAVAMQQIRTELARPRRGLPGGDAPDLPEGGGALHLEGVRVEGVFTPVTAHVPAGGVVAVTGPNGSGKSTLLSVLAGLTPPDGGRVLLDGADINECRASSVRSAIGLAGPHLPLLRGTIGSNVRYADPKADGKRFHEAVRASGLDALIAELPLGLQTPVRENGGGLSAGQLQRVALARALLRRPRLLLLDEADSHLDAHAADAVDRMIAEFPGTVVIVTHRPERLTTADTVWWLARGTLRVTRPEAPSPSSRTDPNPRPCLVRGGH</sequence>
<dbReference type="InterPro" id="IPR039421">
    <property type="entry name" value="Type_1_exporter"/>
</dbReference>
<keyword evidence="5 8" id="KW-1133">Transmembrane helix</keyword>